<dbReference type="SUPFAM" id="SSF56925">
    <property type="entry name" value="OMPA-like"/>
    <property type="match status" value="1"/>
</dbReference>
<keyword evidence="1" id="KW-0732">Signal</keyword>
<keyword evidence="3" id="KW-1185">Reference proteome</keyword>
<dbReference type="OrthoDB" id="9807574at2"/>
<organism evidence="2 3">
    <name type="scientific">Rheinheimera pacifica</name>
    <dbReference type="NCBI Taxonomy" id="173990"/>
    <lineage>
        <taxon>Bacteria</taxon>
        <taxon>Pseudomonadati</taxon>
        <taxon>Pseudomonadota</taxon>
        <taxon>Gammaproteobacteria</taxon>
        <taxon>Chromatiales</taxon>
        <taxon>Chromatiaceae</taxon>
        <taxon>Rheinheimera</taxon>
    </lineage>
</organism>
<dbReference type="GO" id="GO:0055085">
    <property type="term" value="P:transmembrane transport"/>
    <property type="evidence" value="ECO:0007669"/>
    <property type="project" value="TreeGrafter"/>
</dbReference>
<dbReference type="AlphaFoldDB" id="A0A1H6JMG4"/>
<dbReference type="GO" id="GO:0019867">
    <property type="term" value="C:outer membrane"/>
    <property type="evidence" value="ECO:0007669"/>
    <property type="project" value="InterPro"/>
</dbReference>
<name>A0A1H6JMG4_9GAMM</name>
<protein>
    <submittedName>
        <fullName evidence="2">Outer membrane protein</fullName>
    </submittedName>
</protein>
<accession>A0A1H6JMG4</accession>
<gene>
    <name evidence="2" type="ORF">SAMN05660691_00457</name>
</gene>
<dbReference type="STRING" id="173990.SAMN05660691_00457"/>
<evidence type="ECO:0000256" key="1">
    <source>
        <dbReference type="SAM" id="SignalP"/>
    </source>
</evidence>
<dbReference type="Proteomes" id="UP000199371">
    <property type="component" value="Unassembled WGS sequence"/>
</dbReference>
<feature type="signal peptide" evidence="1">
    <location>
        <begin position="1"/>
        <end position="21"/>
    </location>
</feature>
<dbReference type="Pfam" id="PF03922">
    <property type="entry name" value="OmpW"/>
    <property type="match status" value="1"/>
</dbReference>
<proteinExistence type="predicted"/>
<dbReference type="InterPro" id="IPR011250">
    <property type="entry name" value="OMP/PagP_B-barrel"/>
</dbReference>
<dbReference type="RefSeq" id="WP_092789743.1">
    <property type="nucleotide sequence ID" value="NZ_DASWWU010000014.1"/>
</dbReference>
<dbReference type="EMBL" id="FNXF01000001">
    <property type="protein sequence ID" value="SEH60351.1"/>
    <property type="molecule type" value="Genomic_DNA"/>
</dbReference>
<dbReference type="Gene3D" id="2.40.160.20">
    <property type="match status" value="1"/>
</dbReference>
<dbReference type="InterPro" id="IPR005618">
    <property type="entry name" value="OMPW"/>
</dbReference>
<evidence type="ECO:0000313" key="3">
    <source>
        <dbReference type="Proteomes" id="UP000199371"/>
    </source>
</evidence>
<sequence>MKTTLSIITLASLLAAAPASADFAINVGAITVAPDDSSSSLNVIEQVAGLPSGSTAVGVNTNTQLGLTFDYRINPNWAVQLIAATPFSHDITVKGSAIDGLKVGKTKHLPPTLLAQYHFMPQHQMFDPFVGVGLNYTEFFSEKADAQLVGALNALEVAGADDNVGLKLKSSFGLALQAGVNIKLTDTLGLHLMLSKMDIDTTGRVQVNGTTVQSVDVDIDPYVAMVGLRWKL</sequence>
<feature type="chain" id="PRO_5011593440" evidence="1">
    <location>
        <begin position="22"/>
        <end position="232"/>
    </location>
</feature>
<evidence type="ECO:0000313" key="2">
    <source>
        <dbReference type="EMBL" id="SEH60351.1"/>
    </source>
</evidence>
<dbReference type="PANTHER" id="PTHR36920:SF1">
    <property type="entry name" value="OUTER MEMBRANE PROTEIN W"/>
    <property type="match status" value="1"/>
</dbReference>
<reference evidence="3" key="1">
    <citation type="submission" date="2016-10" db="EMBL/GenBank/DDBJ databases">
        <authorList>
            <person name="Varghese N."/>
            <person name="Submissions S."/>
        </authorList>
    </citation>
    <scope>NUCLEOTIDE SEQUENCE [LARGE SCALE GENOMIC DNA]</scope>
    <source>
        <strain evidence="3">DSM 17616</strain>
    </source>
</reference>
<dbReference type="PANTHER" id="PTHR36920">
    <property type="match status" value="1"/>
</dbReference>